<dbReference type="CDD" id="cd19067">
    <property type="entry name" value="PfuEndoQ-like"/>
    <property type="match status" value="1"/>
</dbReference>
<evidence type="ECO:0000313" key="1">
    <source>
        <dbReference type="EMBL" id="XCH46084.1"/>
    </source>
</evidence>
<dbReference type="KEGG" id="taut:V4D30_07010"/>
<keyword evidence="1" id="KW-0255">Endonuclease</keyword>
<protein>
    <submittedName>
        <fullName evidence="1">Endonuclease Q family protein</fullName>
    </submittedName>
</protein>
<dbReference type="RefSeq" id="WP_353683623.1">
    <property type="nucleotide sequence ID" value="NZ_CP144373.1"/>
</dbReference>
<dbReference type="EMBL" id="CP144373">
    <property type="protein sequence ID" value="XCH46084.1"/>
    <property type="molecule type" value="Genomic_DNA"/>
</dbReference>
<dbReference type="GO" id="GO:0004519">
    <property type="term" value="F:endonuclease activity"/>
    <property type="evidence" value="ECO:0007669"/>
    <property type="project" value="UniProtKB-KW"/>
</dbReference>
<keyword evidence="1" id="KW-0378">Hydrolase</keyword>
<dbReference type="PANTHER" id="PTHR40084">
    <property type="entry name" value="PHOSPHOHYDROLASE, PHP FAMILY"/>
    <property type="match status" value="1"/>
</dbReference>
<dbReference type="AlphaFoldDB" id="A0AAU8GU46"/>
<reference evidence="1" key="1">
    <citation type="submission" date="2024-01" db="EMBL/GenBank/DDBJ databases">
        <title>The first autotrophic representatives of the genus Thermodesulfovibrio.</title>
        <authorList>
            <person name="Maltseva A.I."/>
            <person name="Elcheninov A.G."/>
            <person name="Kublanov I.V."/>
            <person name="Lebedinsky A.V."/>
            <person name="Frolov E.N."/>
        </authorList>
    </citation>
    <scope>NUCLEOTIDE SEQUENCE</scope>
    <source>
        <strain evidence="1">3907-1M</strain>
    </source>
</reference>
<dbReference type="SUPFAM" id="SSF89550">
    <property type="entry name" value="PHP domain-like"/>
    <property type="match status" value="1"/>
</dbReference>
<organism evidence="1">
    <name type="scientific">Thermodesulfovibrio autotrophicus</name>
    <dbReference type="NCBI Taxonomy" id="3118333"/>
    <lineage>
        <taxon>Bacteria</taxon>
        <taxon>Pseudomonadati</taxon>
        <taxon>Nitrospirota</taxon>
        <taxon>Thermodesulfovibrionia</taxon>
        <taxon>Thermodesulfovibrionales</taxon>
        <taxon>Thermodesulfovibrionaceae</taxon>
        <taxon>Thermodesulfovibrio</taxon>
    </lineage>
</organism>
<keyword evidence="1" id="KW-0540">Nuclease</keyword>
<sequence>MFYADLHIHSRFSRATSKEMIPEVIEQWAQLKGIKLIGTGDFTHPEWLREIEKKLNEEGNGLFTLKKQYRLDVPDSCKEDIFFILSSEISCIYQKNNKLRKIHLVILSPSIRDVTKINHALSHIGSLGSDGRPILGVDAKEVMKIIFDISPSSMIIPAHAWTPHFSVFGSQSGFDSLTECFEELTPYIYAIETGLSSDPPMNWRLSELDRVILVSNSDAHSPGKIGREANIFDTEMNYNAIAQAIKTGKGFLGTVEFFPEEGKYHYDGHRACGVRLSPKETIKRNYLCPVCGKKVTVGVMHRVELLSNRPEGFKPKQSFPFKSIIPLPEIIAEIKDSSPQSKSVFDTYMKALYKLGNEYDILLKKDLAEIEKFDSKLAEAIKRMRDGKVYVEAGYDGEYGKIRVFGEPIEREIKGQAILF</sequence>
<gene>
    <name evidence="1" type="ORF">V4D30_07010</name>
</gene>
<name>A0AAU8GU46_9BACT</name>
<dbReference type="InterPro" id="IPR016195">
    <property type="entry name" value="Pol/histidinol_Pase-like"/>
</dbReference>
<accession>A0AAU8GU46</accession>
<dbReference type="Gene3D" id="3.20.20.140">
    <property type="entry name" value="Metal-dependent hydrolases"/>
    <property type="match status" value="1"/>
</dbReference>
<proteinExistence type="predicted"/>
<dbReference type="PANTHER" id="PTHR40084:SF1">
    <property type="entry name" value="PHOSPHOTRANSFERASE"/>
    <property type="match status" value="1"/>
</dbReference>